<name>F4WNB6_ACREC</name>
<dbReference type="AlphaFoldDB" id="F4WNB6"/>
<protein>
    <submittedName>
        <fullName evidence="1">Uncharacterized protein</fullName>
    </submittedName>
</protein>
<keyword evidence="2" id="KW-1185">Reference proteome</keyword>
<dbReference type="EMBL" id="GL888236">
    <property type="protein sequence ID" value="EGI64286.1"/>
    <property type="molecule type" value="Genomic_DNA"/>
</dbReference>
<dbReference type="Proteomes" id="UP000007755">
    <property type="component" value="Unassembled WGS sequence"/>
</dbReference>
<dbReference type="InParanoid" id="F4WNB6"/>
<gene>
    <name evidence="1" type="ORF">G5I_07271</name>
</gene>
<proteinExistence type="predicted"/>
<dbReference type="OrthoDB" id="7537251at2759"/>
<evidence type="ECO:0000313" key="1">
    <source>
        <dbReference type="EMBL" id="EGI64286.1"/>
    </source>
</evidence>
<sequence>MAAMLKSAKYNRTAAIIEGLLAGNGNNSLLWISEINYDDKIYSFRTVQRRFQYTSEEESLERTHREDLSTSLVERAQALISDDPGQLLRVLMDVTTSICFGPRNSGPDLNPSDYYVWNVVERVTNKSRHSNVTSLRILRQHVRWHGQRYITECVRTFQTENRGRHSS</sequence>
<evidence type="ECO:0000313" key="2">
    <source>
        <dbReference type="Proteomes" id="UP000007755"/>
    </source>
</evidence>
<reference evidence="1" key="1">
    <citation type="submission" date="2011-02" db="EMBL/GenBank/DDBJ databases">
        <title>The genome of the leaf-cutting ant Acromyrmex echinatior suggests key adaptations to social evolution and fungus farming.</title>
        <authorList>
            <person name="Nygaard S."/>
            <person name="Zhang G."/>
        </authorList>
    </citation>
    <scope>NUCLEOTIDE SEQUENCE</scope>
</reference>
<organism evidence="2">
    <name type="scientific">Acromyrmex echinatior</name>
    <name type="common">Panamanian leafcutter ant</name>
    <name type="synonym">Acromyrmex octospinosus echinatior</name>
    <dbReference type="NCBI Taxonomy" id="103372"/>
    <lineage>
        <taxon>Eukaryota</taxon>
        <taxon>Metazoa</taxon>
        <taxon>Ecdysozoa</taxon>
        <taxon>Arthropoda</taxon>
        <taxon>Hexapoda</taxon>
        <taxon>Insecta</taxon>
        <taxon>Pterygota</taxon>
        <taxon>Neoptera</taxon>
        <taxon>Endopterygota</taxon>
        <taxon>Hymenoptera</taxon>
        <taxon>Apocrita</taxon>
        <taxon>Aculeata</taxon>
        <taxon>Formicoidea</taxon>
        <taxon>Formicidae</taxon>
        <taxon>Myrmicinae</taxon>
        <taxon>Acromyrmex</taxon>
    </lineage>
</organism>
<accession>F4WNB6</accession>